<evidence type="ECO:0000313" key="3">
    <source>
        <dbReference type="EMBL" id="MBB5209016.1"/>
    </source>
</evidence>
<dbReference type="AlphaFoldDB" id="A0A7W8G0B6"/>
<gene>
    <name evidence="3" type="ORF">HNQ52_002566</name>
</gene>
<dbReference type="Proteomes" id="UP000521199">
    <property type="component" value="Unassembled WGS sequence"/>
</dbReference>
<feature type="region of interest" description="Disordered" evidence="1">
    <location>
        <begin position="1"/>
        <end position="49"/>
    </location>
</feature>
<keyword evidence="2" id="KW-1133">Transmembrane helix</keyword>
<keyword evidence="2" id="KW-0472">Membrane</keyword>
<organism evidence="3 4">
    <name type="scientific">Chiayiivirga flava</name>
    <dbReference type="NCBI Taxonomy" id="659595"/>
    <lineage>
        <taxon>Bacteria</taxon>
        <taxon>Pseudomonadati</taxon>
        <taxon>Pseudomonadota</taxon>
        <taxon>Gammaproteobacteria</taxon>
        <taxon>Lysobacterales</taxon>
        <taxon>Lysobacteraceae</taxon>
        <taxon>Chiayiivirga</taxon>
    </lineage>
</organism>
<comment type="caution">
    <text evidence="3">The sequence shown here is derived from an EMBL/GenBank/DDBJ whole genome shotgun (WGS) entry which is preliminary data.</text>
</comment>
<protein>
    <submittedName>
        <fullName evidence="3">Uncharacterized protein</fullName>
    </submittedName>
</protein>
<evidence type="ECO:0000256" key="1">
    <source>
        <dbReference type="SAM" id="MobiDB-lite"/>
    </source>
</evidence>
<feature type="transmembrane region" description="Helical" evidence="2">
    <location>
        <begin position="78"/>
        <end position="100"/>
    </location>
</feature>
<evidence type="ECO:0000313" key="4">
    <source>
        <dbReference type="Proteomes" id="UP000521199"/>
    </source>
</evidence>
<evidence type="ECO:0000256" key="2">
    <source>
        <dbReference type="SAM" id="Phobius"/>
    </source>
</evidence>
<keyword evidence="4" id="KW-1185">Reference proteome</keyword>
<name>A0A7W8G0B6_9GAMM</name>
<keyword evidence="2" id="KW-0812">Transmembrane</keyword>
<reference evidence="3 4" key="1">
    <citation type="submission" date="2020-08" db="EMBL/GenBank/DDBJ databases">
        <title>Genomic Encyclopedia of Type Strains, Phase IV (KMG-IV): sequencing the most valuable type-strain genomes for metagenomic binning, comparative biology and taxonomic classification.</title>
        <authorList>
            <person name="Goeker M."/>
        </authorList>
    </citation>
    <scope>NUCLEOTIDE SEQUENCE [LARGE SCALE GENOMIC DNA]</scope>
    <source>
        <strain evidence="3 4">DSM 24163</strain>
    </source>
</reference>
<sequence length="140" mass="14786">MARRRAGSSSHDAGAKRSGNSGAAGPRHTTRAPSRAKGMPRSAISSARGKHPWLHLSGDALHALPWQRYRTTRGDSGVRAFALAADAIAVVFVNGSIYLYTDASAGRACITRMRDAALAGRGLSTLISRTVKARFAARLS</sequence>
<accession>A0A7W8G0B6</accession>
<dbReference type="EMBL" id="JACHHP010000004">
    <property type="protein sequence ID" value="MBB5209016.1"/>
    <property type="molecule type" value="Genomic_DNA"/>
</dbReference>
<proteinExistence type="predicted"/>